<name>A0AAW0ZV49_9HYME</name>
<feature type="compositionally biased region" description="Basic and acidic residues" evidence="1">
    <location>
        <begin position="61"/>
        <end position="97"/>
    </location>
</feature>
<dbReference type="EMBL" id="JAWNGG020000114">
    <property type="protein sequence ID" value="KAK9301321.1"/>
    <property type="molecule type" value="Genomic_DNA"/>
</dbReference>
<evidence type="ECO:0000313" key="2">
    <source>
        <dbReference type="EMBL" id="KAK9301321.1"/>
    </source>
</evidence>
<dbReference type="Proteomes" id="UP001432146">
    <property type="component" value="Unassembled WGS sequence"/>
</dbReference>
<reference evidence="2 3" key="1">
    <citation type="submission" date="2024-05" db="EMBL/GenBank/DDBJ databases">
        <title>The nuclear and mitochondrial genome assemblies of Tetragonisca angustula (Apidae: Meliponini), a tiny yet remarkable pollinator in the Neotropics.</title>
        <authorList>
            <person name="Ferrari R."/>
            <person name="Ricardo P.C."/>
            <person name="Dias F.C."/>
            <person name="Araujo N.S."/>
            <person name="Soares D.O."/>
            <person name="Zhou Q.-S."/>
            <person name="Zhu C.-D."/>
            <person name="Coutinho L."/>
            <person name="Airas M.C."/>
            <person name="Batista T.M."/>
        </authorList>
    </citation>
    <scope>NUCLEOTIDE SEQUENCE [LARGE SCALE GENOMIC DNA]</scope>
    <source>
        <strain evidence="2">ASF017062</strain>
        <tissue evidence="2">Abdomen</tissue>
    </source>
</reference>
<evidence type="ECO:0000313" key="3">
    <source>
        <dbReference type="Proteomes" id="UP001432146"/>
    </source>
</evidence>
<accession>A0AAW0ZV49</accession>
<dbReference type="AlphaFoldDB" id="A0AAW0ZV49"/>
<feature type="compositionally biased region" description="Polar residues" evidence="1">
    <location>
        <begin position="104"/>
        <end position="115"/>
    </location>
</feature>
<keyword evidence="3" id="KW-1185">Reference proteome</keyword>
<proteinExistence type="predicted"/>
<feature type="region of interest" description="Disordered" evidence="1">
    <location>
        <begin position="1"/>
        <end position="130"/>
    </location>
</feature>
<sequence>MEHLVRVKNSRGPQCNCTRREQKARKRHGKRKSSPRGEEERGTPDSLISAIPSSTTPGLRMADKRQLNLNHEYERAEREKERKARRGEAPRLEEERQRKPRRQSGGSFVTVMASTPSLRPPRLAPLLVYR</sequence>
<organism evidence="2 3">
    <name type="scientific">Tetragonisca angustula</name>
    <dbReference type="NCBI Taxonomy" id="166442"/>
    <lineage>
        <taxon>Eukaryota</taxon>
        <taxon>Metazoa</taxon>
        <taxon>Ecdysozoa</taxon>
        <taxon>Arthropoda</taxon>
        <taxon>Hexapoda</taxon>
        <taxon>Insecta</taxon>
        <taxon>Pterygota</taxon>
        <taxon>Neoptera</taxon>
        <taxon>Endopterygota</taxon>
        <taxon>Hymenoptera</taxon>
        <taxon>Apocrita</taxon>
        <taxon>Aculeata</taxon>
        <taxon>Apoidea</taxon>
        <taxon>Anthophila</taxon>
        <taxon>Apidae</taxon>
        <taxon>Tetragonisca</taxon>
    </lineage>
</organism>
<evidence type="ECO:0000256" key="1">
    <source>
        <dbReference type="SAM" id="MobiDB-lite"/>
    </source>
</evidence>
<feature type="compositionally biased region" description="Basic residues" evidence="1">
    <location>
        <begin position="22"/>
        <end position="34"/>
    </location>
</feature>
<protein>
    <submittedName>
        <fullName evidence="2">Uncharacterized protein</fullName>
    </submittedName>
</protein>
<comment type="caution">
    <text evidence="2">The sequence shown here is derived from an EMBL/GenBank/DDBJ whole genome shotgun (WGS) entry which is preliminary data.</text>
</comment>
<gene>
    <name evidence="2" type="ORF">QLX08_006263</name>
</gene>